<keyword evidence="1" id="KW-0472">Membrane</keyword>
<feature type="transmembrane region" description="Helical" evidence="1">
    <location>
        <begin position="98"/>
        <end position="119"/>
    </location>
</feature>
<keyword evidence="1" id="KW-0812">Transmembrane</keyword>
<feature type="transmembrane region" description="Helical" evidence="1">
    <location>
        <begin position="33"/>
        <end position="54"/>
    </location>
</feature>
<accession>A0A2V4KVA6</accession>
<gene>
    <name evidence="2" type="ORF">DMO17_16970</name>
</gene>
<organism evidence="2 3">
    <name type="scientific">Aquipseudomonas alcaligenes</name>
    <name type="common">Pseudomonas alcaligenes</name>
    <dbReference type="NCBI Taxonomy" id="43263"/>
    <lineage>
        <taxon>Bacteria</taxon>
        <taxon>Pseudomonadati</taxon>
        <taxon>Pseudomonadota</taxon>
        <taxon>Gammaproteobacteria</taxon>
        <taxon>Pseudomonadales</taxon>
        <taxon>Pseudomonadaceae</taxon>
        <taxon>Aquipseudomonas</taxon>
    </lineage>
</organism>
<dbReference type="EMBL" id="QJRX01000009">
    <property type="protein sequence ID" value="PYC21042.1"/>
    <property type="molecule type" value="Genomic_DNA"/>
</dbReference>
<reference evidence="2 3" key="1">
    <citation type="submission" date="2018-06" db="EMBL/GenBank/DDBJ databases">
        <title>Pseudomonas diversity within urban Lake Michigan freshwaters.</title>
        <authorList>
            <person name="Batrich M."/>
            <person name="Hatzopoulos T."/>
            <person name="Putonti C."/>
        </authorList>
    </citation>
    <scope>NUCLEOTIDE SEQUENCE [LARGE SCALE GENOMIC DNA]</scope>
    <source>
        <strain evidence="2 3">MB-090714</strain>
    </source>
</reference>
<dbReference type="OrthoDB" id="6874884at2"/>
<comment type="caution">
    <text evidence="2">The sequence shown here is derived from an EMBL/GenBank/DDBJ whole genome shotgun (WGS) entry which is preliminary data.</text>
</comment>
<name>A0A2V4KVA6_AQUAC</name>
<dbReference type="RefSeq" id="WP_110683657.1">
    <property type="nucleotide sequence ID" value="NZ_CP154874.1"/>
</dbReference>
<evidence type="ECO:0000256" key="1">
    <source>
        <dbReference type="SAM" id="Phobius"/>
    </source>
</evidence>
<proteinExistence type="predicted"/>
<feature type="transmembrane region" description="Helical" evidence="1">
    <location>
        <begin position="66"/>
        <end position="83"/>
    </location>
</feature>
<evidence type="ECO:0000313" key="2">
    <source>
        <dbReference type="EMBL" id="PYC21042.1"/>
    </source>
</evidence>
<feature type="transmembrane region" description="Helical" evidence="1">
    <location>
        <begin position="131"/>
        <end position="153"/>
    </location>
</feature>
<dbReference type="Proteomes" id="UP000248146">
    <property type="component" value="Unassembled WGS sequence"/>
</dbReference>
<keyword evidence="1" id="KW-1133">Transmembrane helix</keyword>
<protein>
    <submittedName>
        <fullName evidence="2">Uncharacterized protein</fullName>
    </submittedName>
</protein>
<feature type="transmembrane region" description="Helical" evidence="1">
    <location>
        <begin position="173"/>
        <end position="201"/>
    </location>
</feature>
<evidence type="ECO:0000313" key="3">
    <source>
        <dbReference type="Proteomes" id="UP000248146"/>
    </source>
</evidence>
<sequence length="213" mass="22812">MDQHNPYAAPQVELVEARVPPQLPGWSAGQLRVLGWLSLATALATGAALVAAFLSASEQATAAARVGEWLGTLSTLLGCYLLLRFKAFLEQRFAAGKLAAPVYLIILSSLLSEGLHWVWGDAIFARLDWPTLSYFGLLALMGLATLWLGIVLLKVRDPYPVLRVMAWLEVVGGIMAASVILIVLAFIPLLAGTVASALVFFRGARELEGQGNA</sequence>
<dbReference type="AlphaFoldDB" id="A0A2V4KVA6"/>